<feature type="compositionally biased region" description="Polar residues" evidence="2">
    <location>
        <begin position="237"/>
        <end position="262"/>
    </location>
</feature>
<feature type="coiled-coil region" evidence="1">
    <location>
        <begin position="119"/>
        <end position="146"/>
    </location>
</feature>
<name>A0A8K0JXJ5_LADFU</name>
<evidence type="ECO:0000256" key="1">
    <source>
        <dbReference type="SAM" id="Coils"/>
    </source>
</evidence>
<feature type="compositionally biased region" description="Polar residues" evidence="2">
    <location>
        <begin position="876"/>
        <end position="892"/>
    </location>
</feature>
<feature type="compositionally biased region" description="Basic and acidic residues" evidence="2">
    <location>
        <begin position="680"/>
        <end position="692"/>
    </location>
</feature>
<feature type="region of interest" description="Disordered" evidence="2">
    <location>
        <begin position="674"/>
        <end position="700"/>
    </location>
</feature>
<dbReference type="PANTHER" id="PTHR12752:SF9">
    <property type="entry name" value="KRAMER, ISOFORM I"/>
    <property type="match status" value="1"/>
</dbReference>
<feature type="region of interest" description="Disordered" evidence="2">
    <location>
        <begin position="237"/>
        <end position="263"/>
    </location>
</feature>
<evidence type="ECO:0000313" key="4">
    <source>
        <dbReference type="EMBL" id="KAG8224156.1"/>
    </source>
</evidence>
<dbReference type="InterPro" id="IPR057971">
    <property type="entry name" value="PKHA4-7_TBCA"/>
</dbReference>
<reference evidence="4" key="1">
    <citation type="submission" date="2013-04" db="EMBL/GenBank/DDBJ databases">
        <authorList>
            <person name="Qu J."/>
            <person name="Murali S.C."/>
            <person name="Bandaranaike D."/>
            <person name="Bellair M."/>
            <person name="Blankenburg K."/>
            <person name="Chao H."/>
            <person name="Dinh H."/>
            <person name="Doddapaneni H."/>
            <person name="Downs B."/>
            <person name="Dugan-Rocha S."/>
            <person name="Elkadiri S."/>
            <person name="Gnanaolivu R.D."/>
            <person name="Hernandez B."/>
            <person name="Javaid M."/>
            <person name="Jayaseelan J.C."/>
            <person name="Lee S."/>
            <person name="Li M."/>
            <person name="Ming W."/>
            <person name="Munidasa M."/>
            <person name="Muniz J."/>
            <person name="Nguyen L."/>
            <person name="Ongeri F."/>
            <person name="Osuji N."/>
            <person name="Pu L.-L."/>
            <person name="Puazo M."/>
            <person name="Qu C."/>
            <person name="Quiroz J."/>
            <person name="Raj R."/>
            <person name="Weissenberger G."/>
            <person name="Xin Y."/>
            <person name="Zou X."/>
            <person name="Han Y."/>
            <person name="Richards S."/>
            <person name="Worley K."/>
            <person name="Muzny D."/>
            <person name="Gibbs R."/>
        </authorList>
    </citation>
    <scope>NUCLEOTIDE SEQUENCE</scope>
    <source>
        <strain evidence="4">Sampled in the wild</strain>
    </source>
</reference>
<feature type="region of interest" description="Disordered" evidence="2">
    <location>
        <begin position="449"/>
        <end position="655"/>
    </location>
</feature>
<reference evidence="4" key="2">
    <citation type="submission" date="2017-10" db="EMBL/GenBank/DDBJ databases">
        <title>Ladona fulva Genome sequencing and assembly.</title>
        <authorList>
            <person name="Murali S."/>
            <person name="Richards S."/>
            <person name="Bandaranaike D."/>
            <person name="Bellair M."/>
            <person name="Blankenburg K."/>
            <person name="Chao H."/>
            <person name="Dinh H."/>
            <person name="Doddapaneni H."/>
            <person name="Dugan-Rocha S."/>
            <person name="Elkadiri S."/>
            <person name="Gnanaolivu R."/>
            <person name="Hernandez B."/>
            <person name="Skinner E."/>
            <person name="Javaid M."/>
            <person name="Lee S."/>
            <person name="Li M."/>
            <person name="Ming W."/>
            <person name="Munidasa M."/>
            <person name="Muniz J."/>
            <person name="Nguyen L."/>
            <person name="Hughes D."/>
            <person name="Osuji N."/>
            <person name="Pu L.-L."/>
            <person name="Puazo M."/>
            <person name="Qu C."/>
            <person name="Quiroz J."/>
            <person name="Raj R."/>
            <person name="Weissenberger G."/>
            <person name="Xin Y."/>
            <person name="Zou X."/>
            <person name="Han Y."/>
            <person name="Worley K."/>
            <person name="Muzny D."/>
            <person name="Gibbs R."/>
        </authorList>
    </citation>
    <scope>NUCLEOTIDE SEQUENCE</scope>
    <source>
        <strain evidence="4">Sampled in the wild</strain>
    </source>
</reference>
<feature type="region of interest" description="Disordered" evidence="2">
    <location>
        <begin position="866"/>
        <end position="892"/>
    </location>
</feature>
<dbReference type="EMBL" id="KZ308186">
    <property type="protein sequence ID" value="KAG8224156.1"/>
    <property type="molecule type" value="Genomic_DNA"/>
</dbReference>
<feature type="compositionally biased region" description="Low complexity" evidence="2">
    <location>
        <begin position="610"/>
        <end position="631"/>
    </location>
</feature>
<feature type="compositionally biased region" description="Basic and acidic residues" evidence="2">
    <location>
        <begin position="581"/>
        <end position="593"/>
    </location>
</feature>
<evidence type="ECO:0000313" key="5">
    <source>
        <dbReference type="Proteomes" id="UP000792457"/>
    </source>
</evidence>
<gene>
    <name evidence="4" type="ORF">J437_LFUL005540</name>
</gene>
<feature type="compositionally biased region" description="Basic and acidic residues" evidence="2">
    <location>
        <begin position="382"/>
        <end position="392"/>
    </location>
</feature>
<keyword evidence="5" id="KW-1185">Reference proteome</keyword>
<dbReference type="AlphaFoldDB" id="A0A8K0JXJ5"/>
<feature type="compositionally biased region" description="Polar residues" evidence="2">
    <location>
        <begin position="151"/>
        <end position="177"/>
    </location>
</feature>
<feature type="domain" description="Pleckstrin homology" evidence="3">
    <location>
        <begin position="179"/>
        <end position="245"/>
    </location>
</feature>
<proteinExistence type="predicted"/>
<feature type="region of interest" description="Disordered" evidence="2">
    <location>
        <begin position="382"/>
        <end position="405"/>
    </location>
</feature>
<evidence type="ECO:0000259" key="3">
    <source>
        <dbReference type="Pfam" id="PF25541"/>
    </source>
</evidence>
<feature type="compositionally biased region" description="Polar residues" evidence="2">
    <location>
        <begin position="502"/>
        <end position="518"/>
    </location>
</feature>
<feature type="domain" description="Pleckstrin homology" evidence="3">
    <location>
        <begin position="100"/>
        <end position="149"/>
    </location>
</feature>
<feature type="compositionally biased region" description="Polar residues" evidence="2">
    <location>
        <begin position="471"/>
        <end position="480"/>
    </location>
</feature>
<feature type="region of interest" description="Disordered" evidence="2">
    <location>
        <begin position="151"/>
        <end position="178"/>
    </location>
</feature>
<evidence type="ECO:0000256" key="2">
    <source>
        <dbReference type="SAM" id="MobiDB-lite"/>
    </source>
</evidence>
<organism evidence="4 5">
    <name type="scientific">Ladona fulva</name>
    <name type="common">Scarce chaser dragonfly</name>
    <name type="synonym">Libellula fulva</name>
    <dbReference type="NCBI Taxonomy" id="123851"/>
    <lineage>
        <taxon>Eukaryota</taxon>
        <taxon>Metazoa</taxon>
        <taxon>Ecdysozoa</taxon>
        <taxon>Arthropoda</taxon>
        <taxon>Hexapoda</taxon>
        <taxon>Insecta</taxon>
        <taxon>Pterygota</taxon>
        <taxon>Palaeoptera</taxon>
        <taxon>Odonata</taxon>
        <taxon>Epiprocta</taxon>
        <taxon>Anisoptera</taxon>
        <taxon>Libelluloidea</taxon>
        <taxon>Libellulidae</taxon>
        <taxon>Ladona</taxon>
    </lineage>
</organism>
<feature type="compositionally biased region" description="Acidic residues" evidence="2">
    <location>
        <begin position="485"/>
        <end position="496"/>
    </location>
</feature>
<dbReference type="Proteomes" id="UP000792457">
    <property type="component" value="Unassembled WGS sequence"/>
</dbReference>
<feature type="compositionally biased region" description="Pro residues" evidence="2">
    <location>
        <begin position="639"/>
        <end position="654"/>
    </location>
</feature>
<dbReference type="Pfam" id="PF25541">
    <property type="entry name" value="TBCA_PH"/>
    <property type="match status" value="2"/>
</dbReference>
<sequence>MHRRVEHLKKLEELKKHLLELEKQYEKGKPLINLVDNMVKLGSLYRGNTDAQGRIKTWRGTGGEVNAGPSPAKDRLQFNQRVQEQRLLAEERRDWSRLSPDHGELQAKVQQLYRLDRLLQEESVTIQSLQQDKELLEKALGGLRHKLQGTGVSNIGSAGTTPRDLSSTKGMVGNTPTVDPVEAERYRKQQRMLERELSRVRQLLAQNSKKLEETVAENARLEQELVVLRQKLQLSRRTIDNHSTTQSPGSASTNPASPSGATASLEAELRRVQSAVGDLQRQRQELSVQVRQLTEKSHSLVEQIRPGPTGVAGAGPIPAKKRHHSTWMETDLDSMESVDCGIESPGAGPSPSRGVPILQPMAHAPTESTPLYVNTALGQHVEREDGNRKAAGEEQPSMPNGYEMGEGEATEVQGYQAMDINEADDRMKRFYGIIPREKPEIKTVRIVKRESERRHRDRSSKRVVLVDDPSENPSSTSSLNRVLEEEAVEGEEEEEAMAYHAHQQQSSQLHNMSSSVPFSSGFLGPPEEDPILSQFFQRSLSLPRALGKQRGQPPPVPPPPPLRVASPRGSTAAVKRQQLRLRSDVSERPRSAHEQLFGTTQEEPPCLQQPSLSYSVLPSYSSSPSSHSNSPTLFAPTDRPYPPLPPTPDSPPPIAYKSEAAREIALEMAALHSGDNWANGDRDSVKKRATPKEKRRHYTVSCSRPLELESIVLPKMGSARSRDDLDMEQVLRPRLNAPDVVRSTMSHRDFKYNEHTIDSVLGTPNKIVIPERYIPEQAPELSEEEQMHRLKKAEAIRKMLSETTPITAPEVEDNQQKKTSIIKKKVAEEKRQRDHILQLNQILAKQVMEKSKMVAVRALATLPLHETSTDDDDLSSPVQPLPLTQQRDNFFS</sequence>
<keyword evidence="1" id="KW-0175">Coiled coil</keyword>
<accession>A0A8K0JXJ5</accession>
<dbReference type="PANTHER" id="PTHR12752">
    <property type="entry name" value="PHOSPHOINOSITOL 3-PHOSPHATE-BINDING PROTEIN"/>
    <property type="match status" value="1"/>
</dbReference>
<comment type="caution">
    <text evidence="4">The sequence shown here is derived from an EMBL/GenBank/DDBJ whole genome shotgun (WGS) entry which is preliminary data.</text>
</comment>
<feature type="compositionally biased region" description="Pro residues" evidence="2">
    <location>
        <begin position="552"/>
        <end position="562"/>
    </location>
</feature>
<dbReference type="OrthoDB" id="43122at2759"/>
<protein>
    <recommendedName>
        <fullName evidence="3">Pleckstrin homology domain-containing protein</fullName>
    </recommendedName>
</protein>